<evidence type="ECO:0000313" key="2">
    <source>
        <dbReference type="EMBL" id="CAJ0581676.1"/>
    </source>
</evidence>
<keyword evidence="3" id="KW-1185">Reference proteome</keyword>
<dbReference type="AlphaFoldDB" id="A0AA36D6H7"/>
<reference evidence="2" key="1">
    <citation type="submission" date="2023-06" db="EMBL/GenBank/DDBJ databases">
        <authorList>
            <person name="Delattre M."/>
        </authorList>
    </citation>
    <scope>NUCLEOTIDE SEQUENCE</scope>
    <source>
        <strain evidence="2">AF72</strain>
    </source>
</reference>
<name>A0AA36D6H7_9BILA</name>
<dbReference type="EMBL" id="CATQJA010002663">
    <property type="protein sequence ID" value="CAJ0581676.1"/>
    <property type="molecule type" value="Genomic_DNA"/>
</dbReference>
<feature type="region of interest" description="Disordered" evidence="1">
    <location>
        <begin position="271"/>
        <end position="329"/>
    </location>
</feature>
<proteinExistence type="predicted"/>
<protein>
    <submittedName>
        <fullName evidence="2">Uncharacterized protein</fullName>
    </submittedName>
</protein>
<gene>
    <name evidence="2" type="ORF">MSPICULIGERA_LOCUS19831</name>
</gene>
<evidence type="ECO:0000256" key="1">
    <source>
        <dbReference type="SAM" id="MobiDB-lite"/>
    </source>
</evidence>
<evidence type="ECO:0000313" key="3">
    <source>
        <dbReference type="Proteomes" id="UP001177023"/>
    </source>
</evidence>
<organism evidence="2 3">
    <name type="scientific">Mesorhabditis spiculigera</name>
    <dbReference type="NCBI Taxonomy" id="96644"/>
    <lineage>
        <taxon>Eukaryota</taxon>
        <taxon>Metazoa</taxon>
        <taxon>Ecdysozoa</taxon>
        <taxon>Nematoda</taxon>
        <taxon>Chromadorea</taxon>
        <taxon>Rhabditida</taxon>
        <taxon>Rhabditina</taxon>
        <taxon>Rhabditomorpha</taxon>
        <taxon>Rhabditoidea</taxon>
        <taxon>Rhabditidae</taxon>
        <taxon>Mesorhabditinae</taxon>
        <taxon>Mesorhabditis</taxon>
    </lineage>
</organism>
<dbReference type="Proteomes" id="UP001177023">
    <property type="component" value="Unassembled WGS sequence"/>
</dbReference>
<feature type="compositionally biased region" description="Acidic residues" evidence="1">
    <location>
        <begin position="284"/>
        <end position="300"/>
    </location>
</feature>
<accession>A0AA36D6H7</accession>
<sequence>MHDCGPSTSASSASYTSSSLRKIDQFPKELLVQIDSNLSYEDSRTFKESAPEIAKALRDNFLSYDQLQLSDDPFDCLLKATNGKKPNRRIRDSSISHLFAHANSITEVFINLKDVYLDKRDGQSDHSVYAMGGLLNSFIGPCLHNMRNIQNLHVNVDMMLERFRDVWYPYPAGDLYFALNLLADAPFESLIQLSLCCVEYNDQDRQARDFLISGMAHALKEVTSNGMAHGEFTVEPSAGFVDITAQRGKMEYSFAFFYYNPSICDPAKEFRNRGGAPGAADQDLQLDEDEHDVEEEETEQEWGPYPEEGKTEAAVDDLASPPKKRRLVE</sequence>
<feature type="non-terminal residue" evidence="2">
    <location>
        <position position="329"/>
    </location>
</feature>
<comment type="caution">
    <text evidence="2">The sequence shown here is derived from an EMBL/GenBank/DDBJ whole genome shotgun (WGS) entry which is preliminary data.</text>
</comment>